<organism evidence="7 8">
    <name type="scientific">Microvirga guangxiensis</name>
    <dbReference type="NCBI Taxonomy" id="549386"/>
    <lineage>
        <taxon>Bacteria</taxon>
        <taxon>Pseudomonadati</taxon>
        <taxon>Pseudomonadota</taxon>
        <taxon>Alphaproteobacteria</taxon>
        <taxon>Hyphomicrobiales</taxon>
        <taxon>Methylobacteriaceae</taxon>
        <taxon>Microvirga</taxon>
    </lineage>
</organism>
<feature type="domain" description="PAC" evidence="6">
    <location>
        <begin position="111"/>
        <end position="163"/>
    </location>
</feature>
<keyword evidence="5" id="KW-0418">Kinase</keyword>
<dbReference type="InterPro" id="IPR029016">
    <property type="entry name" value="GAF-like_dom_sf"/>
</dbReference>
<dbReference type="Pfam" id="PF08447">
    <property type="entry name" value="PAS_3"/>
    <property type="match status" value="1"/>
</dbReference>
<dbReference type="InterPro" id="IPR052162">
    <property type="entry name" value="Sensor_kinase/Photoreceptor"/>
</dbReference>
<evidence type="ECO:0000259" key="6">
    <source>
        <dbReference type="PROSITE" id="PS50113"/>
    </source>
</evidence>
<dbReference type="EMBL" id="FMVJ01000002">
    <property type="protein sequence ID" value="SCX98002.1"/>
    <property type="molecule type" value="Genomic_DNA"/>
</dbReference>
<evidence type="ECO:0000256" key="5">
    <source>
        <dbReference type="ARBA" id="ARBA00022777"/>
    </source>
</evidence>
<dbReference type="OrthoDB" id="341208at2"/>
<keyword evidence="8" id="KW-1185">Reference proteome</keyword>
<dbReference type="InterPro" id="IPR000014">
    <property type="entry name" value="PAS"/>
</dbReference>
<dbReference type="EC" id="2.7.13.3" evidence="2"/>
<comment type="catalytic activity">
    <reaction evidence="1">
        <text>ATP + protein L-histidine = ADP + protein N-phospho-L-histidine.</text>
        <dbReference type="EC" id="2.7.13.3"/>
    </reaction>
</comment>
<evidence type="ECO:0000256" key="2">
    <source>
        <dbReference type="ARBA" id="ARBA00012438"/>
    </source>
</evidence>
<dbReference type="PANTHER" id="PTHR43304:SF1">
    <property type="entry name" value="PAC DOMAIN-CONTAINING PROTEIN"/>
    <property type="match status" value="1"/>
</dbReference>
<reference evidence="7 8" key="1">
    <citation type="submission" date="2016-10" db="EMBL/GenBank/DDBJ databases">
        <authorList>
            <person name="de Groot N.N."/>
        </authorList>
    </citation>
    <scope>NUCLEOTIDE SEQUENCE [LARGE SCALE GENOMIC DNA]</scope>
    <source>
        <strain evidence="7 8">CGMCC 1.7666</strain>
    </source>
</reference>
<evidence type="ECO:0000256" key="4">
    <source>
        <dbReference type="ARBA" id="ARBA00022679"/>
    </source>
</evidence>
<dbReference type="InterPro" id="IPR000700">
    <property type="entry name" value="PAS-assoc_C"/>
</dbReference>
<gene>
    <name evidence="7" type="ORF">SAMN02927923_00466</name>
</gene>
<sequence length="243" mass="26951">MMTNSAGAPNLSSGGLRQLKNADLSAGSTGELEYLLSSDKLRMALDIGKLGAWERNLETGEVTGTSICKMCFGLPPDASLTFEALQGMIHPSDADRLDQAVAFSLKTRTDFQIEHRVIRIDGRLGRVLVRGAAVYDDHGRPIRLVGVVQDLTERERIKDELSLAQRRQEFLSKLSDQIGNEDDPFKIIETSARNLAQFLKVDSSGYGEIFEDRDLVVVEREWSKGLLSNEGRVEKISDLPPNF</sequence>
<dbReference type="InterPro" id="IPR013655">
    <property type="entry name" value="PAS_fold_3"/>
</dbReference>
<accession>A0A1G5C6H1</accession>
<dbReference type="Gene3D" id="3.30.450.20">
    <property type="entry name" value="PAS domain"/>
    <property type="match status" value="1"/>
</dbReference>
<dbReference type="CDD" id="cd00130">
    <property type="entry name" value="PAS"/>
    <property type="match status" value="1"/>
</dbReference>
<dbReference type="SMART" id="SM00086">
    <property type="entry name" value="PAC"/>
    <property type="match status" value="1"/>
</dbReference>
<proteinExistence type="predicted"/>
<dbReference type="PROSITE" id="PS50113">
    <property type="entry name" value="PAC"/>
    <property type="match status" value="1"/>
</dbReference>
<protein>
    <recommendedName>
        <fullName evidence="2">histidine kinase</fullName>
        <ecNumber evidence="2">2.7.13.3</ecNumber>
    </recommendedName>
</protein>
<dbReference type="Proteomes" id="UP000199569">
    <property type="component" value="Unassembled WGS sequence"/>
</dbReference>
<evidence type="ECO:0000313" key="7">
    <source>
        <dbReference type="EMBL" id="SCX98002.1"/>
    </source>
</evidence>
<keyword evidence="4" id="KW-0808">Transferase</keyword>
<dbReference type="GO" id="GO:0004673">
    <property type="term" value="F:protein histidine kinase activity"/>
    <property type="evidence" value="ECO:0007669"/>
    <property type="project" value="UniProtKB-EC"/>
</dbReference>
<dbReference type="InterPro" id="IPR035965">
    <property type="entry name" value="PAS-like_dom_sf"/>
</dbReference>
<evidence type="ECO:0000256" key="3">
    <source>
        <dbReference type="ARBA" id="ARBA00022553"/>
    </source>
</evidence>
<evidence type="ECO:0000256" key="1">
    <source>
        <dbReference type="ARBA" id="ARBA00000085"/>
    </source>
</evidence>
<dbReference type="Gene3D" id="3.30.450.40">
    <property type="match status" value="1"/>
</dbReference>
<dbReference type="STRING" id="549386.SAMN02927923_00466"/>
<dbReference type="SUPFAM" id="SSF55785">
    <property type="entry name" value="PYP-like sensor domain (PAS domain)"/>
    <property type="match status" value="1"/>
</dbReference>
<dbReference type="InterPro" id="IPR001610">
    <property type="entry name" value="PAC"/>
</dbReference>
<keyword evidence="3" id="KW-0597">Phosphoprotein</keyword>
<evidence type="ECO:0000313" key="8">
    <source>
        <dbReference type="Proteomes" id="UP000199569"/>
    </source>
</evidence>
<dbReference type="NCBIfam" id="TIGR00229">
    <property type="entry name" value="sensory_box"/>
    <property type="match status" value="1"/>
</dbReference>
<dbReference type="PANTHER" id="PTHR43304">
    <property type="entry name" value="PHYTOCHROME-LIKE PROTEIN CPH1"/>
    <property type="match status" value="1"/>
</dbReference>
<name>A0A1G5C6H1_9HYPH</name>
<dbReference type="AlphaFoldDB" id="A0A1G5C6H1"/>